<keyword evidence="2" id="KW-1185">Reference proteome</keyword>
<dbReference type="RefSeq" id="WP_304375027.1">
    <property type="nucleotide sequence ID" value="NZ_JAUOZU010000003.1"/>
</dbReference>
<name>A0ABT8YHH8_9HYPH</name>
<sequence length="47" mass="5304">MPNGLHKVAIEQDAAIIAVTHDEKILGRLDRIYRMIDGRLTDQADET</sequence>
<reference evidence="1" key="2">
    <citation type="submission" date="2023-07" db="EMBL/GenBank/DDBJ databases">
        <authorList>
            <person name="Shen H."/>
        </authorList>
    </citation>
    <scope>NUCLEOTIDE SEQUENCE</scope>
    <source>
        <strain evidence="1">TNR-22</strain>
    </source>
</reference>
<gene>
    <name evidence="1" type="ORF">Q4481_04160</name>
</gene>
<comment type="caution">
    <text evidence="1">The sequence shown here is derived from an EMBL/GenBank/DDBJ whole genome shotgun (WGS) entry which is preliminary data.</text>
</comment>
<protein>
    <submittedName>
        <fullName evidence="1">Uncharacterized protein</fullName>
    </submittedName>
</protein>
<evidence type="ECO:0000313" key="1">
    <source>
        <dbReference type="EMBL" id="MDO6963137.1"/>
    </source>
</evidence>
<reference evidence="1" key="1">
    <citation type="journal article" date="2015" name="Int. J. Syst. Evol. Microbiol.">
        <title>Rhizobium alvei sp. nov., isolated from a freshwater river.</title>
        <authorList>
            <person name="Sheu S.Y."/>
            <person name="Huang H.W."/>
            <person name="Young C.C."/>
            <person name="Chen W.M."/>
        </authorList>
    </citation>
    <scope>NUCLEOTIDE SEQUENCE</scope>
    <source>
        <strain evidence="1">TNR-22</strain>
    </source>
</reference>
<evidence type="ECO:0000313" key="2">
    <source>
        <dbReference type="Proteomes" id="UP001174932"/>
    </source>
</evidence>
<accession>A0ABT8YHH8</accession>
<dbReference type="EMBL" id="JAUOZU010000003">
    <property type="protein sequence ID" value="MDO6963137.1"/>
    <property type="molecule type" value="Genomic_DNA"/>
</dbReference>
<dbReference type="Proteomes" id="UP001174932">
    <property type="component" value="Unassembled WGS sequence"/>
</dbReference>
<organism evidence="1 2">
    <name type="scientific">Rhizobium alvei</name>
    <dbReference type="NCBI Taxonomy" id="1132659"/>
    <lineage>
        <taxon>Bacteria</taxon>
        <taxon>Pseudomonadati</taxon>
        <taxon>Pseudomonadota</taxon>
        <taxon>Alphaproteobacteria</taxon>
        <taxon>Hyphomicrobiales</taxon>
        <taxon>Rhizobiaceae</taxon>
        <taxon>Rhizobium/Agrobacterium group</taxon>
        <taxon>Rhizobium</taxon>
    </lineage>
</organism>
<proteinExistence type="predicted"/>